<organism evidence="3 4">
    <name type="scientific">Funneliformis mosseae</name>
    <name type="common">Endomycorrhizal fungus</name>
    <name type="synonym">Glomus mosseae</name>
    <dbReference type="NCBI Taxonomy" id="27381"/>
    <lineage>
        <taxon>Eukaryota</taxon>
        <taxon>Fungi</taxon>
        <taxon>Fungi incertae sedis</taxon>
        <taxon>Mucoromycota</taxon>
        <taxon>Glomeromycotina</taxon>
        <taxon>Glomeromycetes</taxon>
        <taxon>Glomerales</taxon>
        <taxon>Glomeraceae</taxon>
        <taxon>Funneliformis</taxon>
    </lineage>
</organism>
<reference evidence="3" key="1">
    <citation type="submission" date="2021-06" db="EMBL/GenBank/DDBJ databases">
        <authorList>
            <person name="Kallberg Y."/>
            <person name="Tangrot J."/>
            <person name="Rosling A."/>
        </authorList>
    </citation>
    <scope>NUCLEOTIDE SEQUENCE</scope>
    <source>
        <strain evidence="3">87-6 pot B 2015</strain>
    </source>
</reference>
<keyword evidence="1" id="KW-0175">Coiled coil</keyword>
<evidence type="ECO:0000256" key="2">
    <source>
        <dbReference type="SAM" id="Phobius"/>
    </source>
</evidence>
<accession>A0A9N8YQI2</accession>
<proteinExistence type="predicted"/>
<comment type="caution">
    <text evidence="3">The sequence shown here is derived from an EMBL/GenBank/DDBJ whole genome shotgun (WGS) entry which is preliminary data.</text>
</comment>
<dbReference type="Gene3D" id="1.20.1170.10">
    <property type="match status" value="1"/>
</dbReference>
<dbReference type="Proteomes" id="UP000789375">
    <property type="component" value="Unassembled WGS sequence"/>
</dbReference>
<dbReference type="AlphaFoldDB" id="A0A9N8YQI2"/>
<feature type="transmembrane region" description="Helical" evidence="2">
    <location>
        <begin position="173"/>
        <end position="193"/>
    </location>
</feature>
<dbReference type="EMBL" id="CAJVPP010000081">
    <property type="protein sequence ID" value="CAG8440654.1"/>
    <property type="molecule type" value="Genomic_DNA"/>
</dbReference>
<evidence type="ECO:0000313" key="3">
    <source>
        <dbReference type="EMBL" id="CAG8440654.1"/>
    </source>
</evidence>
<protein>
    <submittedName>
        <fullName evidence="3">3401_t:CDS:1</fullName>
    </submittedName>
</protein>
<keyword evidence="2" id="KW-0812">Transmembrane</keyword>
<keyword evidence="2" id="KW-0472">Membrane</keyword>
<sequence>MTVLNETRFLKEKDGDAPNMQDLEKAMSTAFHKFADCRQIKIDHSNFISDKIREIEEVSESFKEYANNSINQSDKLSKYAEEVVDFAVACADPSFTKREILDCLKVTLKDAKNNHTEAEYLKAQFSGIAANLINVHNECFNYAEKIKTDARKIDSTTVNELKKVESKRRKFDIASKVGAGFAILGGVVSIFAAPVTGGASLVVEGIALFEGGLVVAGSTGAIALGSKFVSNKSSNEVDTLNKQLTIERNRLSSNIKLLNQNLESIIEETSGIVNFWGEQITSLNELIEKLERSDKKDDERLSRIEALSIQKKWKNVSRGCKEYNRTIRTVLQTSNLDTLYDTIIYVYGDYLYILAQAQKIK</sequence>
<feature type="transmembrane region" description="Helical" evidence="2">
    <location>
        <begin position="205"/>
        <end position="224"/>
    </location>
</feature>
<feature type="coiled-coil region" evidence="1">
    <location>
        <begin position="241"/>
        <end position="268"/>
    </location>
</feature>
<evidence type="ECO:0000313" key="4">
    <source>
        <dbReference type="Proteomes" id="UP000789375"/>
    </source>
</evidence>
<gene>
    <name evidence="3" type="ORF">FMOSSE_LOCUS783</name>
</gene>
<keyword evidence="4" id="KW-1185">Reference proteome</keyword>
<evidence type="ECO:0000256" key="1">
    <source>
        <dbReference type="SAM" id="Coils"/>
    </source>
</evidence>
<keyword evidence="2" id="KW-1133">Transmembrane helix</keyword>
<name>A0A9N8YQI2_FUNMO</name>